<gene>
    <name evidence="2" type="ORF">VIN01S_22090</name>
</gene>
<comment type="caution">
    <text evidence="2">The sequence shown here is derived from an EMBL/GenBank/DDBJ whole genome shotgun (WGS) entry which is preliminary data.</text>
</comment>
<evidence type="ECO:0008006" key="4">
    <source>
        <dbReference type="Google" id="ProtNLM"/>
    </source>
</evidence>
<evidence type="ECO:0000256" key="1">
    <source>
        <dbReference type="SAM" id="MobiDB-lite"/>
    </source>
</evidence>
<organism evidence="2 3">
    <name type="scientific">Vibrio inusitatus NBRC 102082</name>
    <dbReference type="NCBI Taxonomy" id="1219070"/>
    <lineage>
        <taxon>Bacteria</taxon>
        <taxon>Pseudomonadati</taxon>
        <taxon>Pseudomonadota</taxon>
        <taxon>Gammaproteobacteria</taxon>
        <taxon>Vibrionales</taxon>
        <taxon>Vibrionaceae</taxon>
        <taxon>Vibrio</taxon>
    </lineage>
</organism>
<reference evidence="2 3" key="1">
    <citation type="submission" date="2019-06" db="EMBL/GenBank/DDBJ databases">
        <title>Whole genome shotgun sequence of Vibrio inusitatus NBRC 102082.</title>
        <authorList>
            <person name="Hosoyama A."/>
            <person name="Uohara A."/>
            <person name="Ohji S."/>
            <person name="Ichikawa N."/>
        </authorList>
    </citation>
    <scope>NUCLEOTIDE SEQUENCE [LARGE SCALE GENOMIC DNA]</scope>
    <source>
        <strain evidence="2 3">NBRC 102082</strain>
    </source>
</reference>
<dbReference type="EMBL" id="BJLF01000010">
    <property type="protein sequence ID" value="GEA51405.1"/>
    <property type="molecule type" value="Genomic_DNA"/>
</dbReference>
<sequence length="265" mass="29135">MKKLILIMVAAGLSGCGGSDSGDNGPTTPPPETLPPGSGLPILPPIPPELCDECEAIQPPLPDLPLVLPPGNGTEPLPPVEPGPCPECGEPVDPGVPEFPVEPPIEFSQEGQVCEKDAIAFNYQGNMGLYSIDRETIFNDCYRRDEGRIYHSVLYDANQDLVLSAYTTYYAQILGGISSTYYHVTYYNVEGAVTALVEHGIRHSLYDEERTRLHIKVDATTWDSYKIVEGEWEFLQTDDGPRGNVARQDRAKQGMEDMKSQFSPY</sequence>
<keyword evidence="3" id="KW-1185">Reference proteome</keyword>
<feature type="region of interest" description="Disordered" evidence="1">
    <location>
        <begin position="15"/>
        <end position="42"/>
    </location>
</feature>
<dbReference type="Proteomes" id="UP000318717">
    <property type="component" value="Unassembled WGS sequence"/>
</dbReference>
<name>A0A4Y3HWJ7_9VIBR</name>
<evidence type="ECO:0000313" key="3">
    <source>
        <dbReference type="Proteomes" id="UP000318717"/>
    </source>
</evidence>
<proteinExistence type="predicted"/>
<feature type="region of interest" description="Disordered" evidence="1">
    <location>
        <begin position="239"/>
        <end position="265"/>
    </location>
</feature>
<protein>
    <recommendedName>
        <fullName evidence="4">Lipoprotein</fullName>
    </recommendedName>
</protein>
<evidence type="ECO:0000313" key="2">
    <source>
        <dbReference type="EMBL" id="GEA51405.1"/>
    </source>
</evidence>
<dbReference type="PROSITE" id="PS51257">
    <property type="entry name" value="PROKAR_LIPOPROTEIN"/>
    <property type="match status" value="1"/>
</dbReference>
<accession>A0A4Y3HWJ7</accession>
<dbReference type="RefSeq" id="WP_141345734.1">
    <property type="nucleotide sequence ID" value="NZ_BJLF01000010.1"/>
</dbReference>
<dbReference type="AlphaFoldDB" id="A0A4Y3HWJ7"/>
<feature type="compositionally biased region" description="Basic and acidic residues" evidence="1">
    <location>
        <begin position="247"/>
        <end position="259"/>
    </location>
</feature>